<evidence type="ECO:0000256" key="3">
    <source>
        <dbReference type="ARBA" id="ARBA00023163"/>
    </source>
</evidence>
<evidence type="ECO:0000313" key="5">
    <source>
        <dbReference type="EMBL" id="GAA4630958.1"/>
    </source>
</evidence>
<organism evidence="5 6">
    <name type="scientific">Actinoallomurus vinaceus</name>
    <dbReference type="NCBI Taxonomy" id="1080074"/>
    <lineage>
        <taxon>Bacteria</taxon>
        <taxon>Bacillati</taxon>
        <taxon>Actinomycetota</taxon>
        <taxon>Actinomycetes</taxon>
        <taxon>Streptosporangiales</taxon>
        <taxon>Thermomonosporaceae</taxon>
        <taxon>Actinoallomurus</taxon>
    </lineage>
</organism>
<keyword evidence="2" id="KW-0238">DNA-binding</keyword>
<sequence length="329" mass="36568">MIRTAFHSDDLPPQDRFAAFDELQLNSAHPLQFRHSESANFHAVARALDLADINVVELTCSPSEVRQTPRLIRECDPDLYCVLLPLHGRLVVSQLGREAVLGTQDFALYDSRHPFQARIVGDGGTASLVRVQVPQALLPLPSRQLDNILAVSLSGQDGVGALLTQFLTRLIADSASYRAIDVPRLAGIAVDLMTASLAHYLDDGAATPDDSGQHGLLVRIEAFVQRHLRDPELTPRSIASAHHISVSYLHRLFEQRSTTVSAWIRRQRLERARRDLADPALRFTPVHQIAARWGFNDHSTFTRAFRSVYDLPPKDYRCHMLAPSGAAAE</sequence>
<dbReference type="InterPro" id="IPR009057">
    <property type="entry name" value="Homeodomain-like_sf"/>
</dbReference>
<dbReference type="PROSITE" id="PS01124">
    <property type="entry name" value="HTH_ARAC_FAMILY_2"/>
    <property type="match status" value="1"/>
</dbReference>
<feature type="domain" description="HTH araC/xylS-type" evidence="4">
    <location>
        <begin position="218"/>
        <end position="319"/>
    </location>
</feature>
<dbReference type="InterPro" id="IPR018060">
    <property type="entry name" value="HTH_AraC"/>
</dbReference>
<comment type="caution">
    <text evidence="5">The sequence shown here is derived from an EMBL/GenBank/DDBJ whole genome shotgun (WGS) entry which is preliminary data.</text>
</comment>
<reference evidence="6" key="1">
    <citation type="journal article" date="2019" name="Int. J. Syst. Evol. Microbiol.">
        <title>The Global Catalogue of Microorganisms (GCM) 10K type strain sequencing project: providing services to taxonomists for standard genome sequencing and annotation.</title>
        <authorList>
            <consortium name="The Broad Institute Genomics Platform"/>
            <consortium name="The Broad Institute Genome Sequencing Center for Infectious Disease"/>
            <person name="Wu L."/>
            <person name="Ma J."/>
        </authorList>
    </citation>
    <scope>NUCLEOTIDE SEQUENCE [LARGE SCALE GENOMIC DNA]</scope>
    <source>
        <strain evidence="6">JCM 17939</strain>
    </source>
</reference>
<evidence type="ECO:0000256" key="2">
    <source>
        <dbReference type="ARBA" id="ARBA00023125"/>
    </source>
</evidence>
<evidence type="ECO:0000259" key="4">
    <source>
        <dbReference type="PROSITE" id="PS01124"/>
    </source>
</evidence>
<dbReference type="EMBL" id="BAABHK010000008">
    <property type="protein sequence ID" value="GAA4630958.1"/>
    <property type="molecule type" value="Genomic_DNA"/>
</dbReference>
<keyword evidence="6" id="KW-1185">Reference proteome</keyword>
<accession>A0ABP8UFJ7</accession>
<dbReference type="InterPro" id="IPR018062">
    <property type="entry name" value="HTH_AraC-typ_CS"/>
</dbReference>
<dbReference type="PRINTS" id="PR00032">
    <property type="entry name" value="HTHARAC"/>
</dbReference>
<gene>
    <name evidence="5" type="ORF">GCM10023196_058430</name>
</gene>
<dbReference type="PANTHER" id="PTHR46796">
    <property type="entry name" value="HTH-TYPE TRANSCRIPTIONAL ACTIVATOR RHAS-RELATED"/>
    <property type="match status" value="1"/>
</dbReference>
<dbReference type="Proteomes" id="UP001501442">
    <property type="component" value="Unassembled WGS sequence"/>
</dbReference>
<protein>
    <submittedName>
        <fullName evidence="5">Helix-turn-helix domain-containing protein</fullName>
    </submittedName>
</protein>
<dbReference type="InterPro" id="IPR020449">
    <property type="entry name" value="Tscrpt_reg_AraC-type_HTH"/>
</dbReference>
<dbReference type="RefSeq" id="WP_345434288.1">
    <property type="nucleotide sequence ID" value="NZ_BAABHK010000008.1"/>
</dbReference>
<dbReference type="InterPro" id="IPR035418">
    <property type="entry name" value="AraC-bd_2"/>
</dbReference>
<proteinExistence type="predicted"/>
<dbReference type="Gene3D" id="1.10.10.60">
    <property type="entry name" value="Homeodomain-like"/>
    <property type="match status" value="1"/>
</dbReference>
<dbReference type="SUPFAM" id="SSF46689">
    <property type="entry name" value="Homeodomain-like"/>
    <property type="match status" value="1"/>
</dbReference>
<dbReference type="Pfam" id="PF14525">
    <property type="entry name" value="AraC_binding_2"/>
    <property type="match status" value="1"/>
</dbReference>
<keyword evidence="1" id="KW-0805">Transcription regulation</keyword>
<dbReference type="PROSITE" id="PS00041">
    <property type="entry name" value="HTH_ARAC_FAMILY_1"/>
    <property type="match status" value="1"/>
</dbReference>
<name>A0ABP8UFJ7_9ACTN</name>
<evidence type="ECO:0000313" key="6">
    <source>
        <dbReference type="Proteomes" id="UP001501442"/>
    </source>
</evidence>
<dbReference type="PANTHER" id="PTHR46796:SF6">
    <property type="entry name" value="ARAC SUBFAMILY"/>
    <property type="match status" value="1"/>
</dbReference>
<dbReference type="InterPro" id="IPR050204">
    <property type="entry name" value="AraC_XylS_family_regulators"/>
</dbReference>
<evidence type="ECO:0000256" key="1">
    <source>
        <dbReference type="ARBA" id="ARBA00023015"/>
    </source>
</evidence>
<dbReference type="SMART" id="SM00342">
    <property type="entry name" value="HTH_ARAC"/>
    <property type="match status" value="1"/>
</dbReference>
<keyword evidence="3" id="KW-0804">Transcription</keyword>
<dbReference type="Pfam" id="PF12833">
    <property type="entry name" value="HTH_18"/>
    <property type="match status" value="1"/>
</dbReference>